<accession>A0ABD6LY89</accession>
<organism evidence="5 6">
    <name type="scientific">Citrobacter gillenii</name>
    <dbReference type="NCBI Taxonomy" id="67828"/>
    <lineage>
        <taxon>Bacteria</taxon>
        <taxon>Pseudomonadati</taxon>
        <taxon>Pseudomonadota</taxon>
        <taxon>Gammaproteobacteria</taxon>
        <taxon>Enterobacterales</taxon>
        <taxon>Enterobacteriaceae</taxon>
        <taxon>Citrobacter</taxon>
        <taxon>Citrobacter freundii complex</taxon>
    </lineage>
</organism>
<keyword evidence="3" id="KW-0812">Transmembrane</keyword>
<evidence type="ECO:0000256" key="1">
    <source>
        <dbReference type="ARBA" id="ARBA00023125"/>
    </source>
</evidence>
<keyword evidence="3" id="KW-0472">Membrane</keyword>
<dbReference type="RefSeq" id="WP_117341992.1">
    <property type="nucleotide sequence ID" value="NZ_QVEK01000002.1"/>
</dbReference>
<dbReference type="Gene3D" id="1.10.10.10">
    <property type="entry name" value="Winged helix-like DNA-binding domain superfamily/Winged helix DNA-binding domain"/>
    <property type="match status" value="1"/>
</dbReference>
<feature type="transmembrane region" description="Helical" evidence="3">
    <location>
        <begin position="145"/>
        <end position="166"/>
    </location>
</feature>
<dbReference type="InterPro" id="IPR036388">
    <property type="entry name" value="WH-like_DNA-bd_sf"/>
</dbReference>
<keyword evidence="3" id="KW-1133">Transmembrane helix</keyword>
<dbReference type="InterPro" id="IPR016032">
    <property type="entry name" value="Sig_transdc_resp-reg_C-effctor"/>
</dbReference>
<dbReference type="SUPFAM" id="SSF46894">
    <property type="entry name" value="C-terminal effector domain of the bipartite response regulators"/>
    <property type="match status" value="1"/>
</dbReference>
<name>A0ABD6LY89_9ENTR</name>
<dbReference type="PROSITE" id="PS51755">
    <property type="entry name" value="OMPR_PHOB"/>
    <property type="match status" value="1"/>
</dbReference>
<dbReference type="SMART" id="SM00862">
    <property type="entry name" value="Trans_reg_C"/>
    <property type="match status" value="1"/>
</dbReference>
<evidence type="ECO:0000256" key="2">
    <source>
        <dbReference type="PROSITE-ProRule" id="PRU01091"/>
    </source>
</evidence>
<protein>
    <submittedName>
        <fullName evidence="5">Transcriptional regulator</fullName>
    </submittedName>
</protein>
<dbReference type="GO" id="GO:0003677">
    <property type="term" value="F:DNA binding"/>
    <property type="evidence" value="ECO:0007669"/>
    <property type="project" value="UniProtKB-UniRule"/>
</dbReference>
<dbReference type="Pfam" id="PF00486">
    <property type="entry name" value="Trans_reg_C"/>
    <property type="match status" value="1"/>
</dbReference>
<keyword evidence="6" id="KW-1185">Reference proteome</keyword>
<dbReference type="EMBL" id="SUQN01000002">
    <property type="protein sequence ID" value="NTZ49438.1"/>
    <property type="molecule type" value="Genomic_DNA"/>
</dbReference>
<gene>
    <name evidence="5" type="ORF">FCH32_03840</name>
</gene>
<reference evidence="5 6" key="1">
    <citation type="submission" date="2019-05" db="EMBL/GenBank/DDBJ databases">
        <title>Draft genomes of bacterial isolates retrieved from different Forrest soils.</title>
        <authorList>
            <person name="Soares-Castro P."/>
            <person name="Santos P.M."/>
        </authorList>
    </citation>
    <scope>NUCLEOTIDE SEQUENCE [LARGE SCALE GENOMIC DNA]</scope>
    <source>
        <strain evidence="5 6">UMG736</strain>
    </source>
</reference>
<proteinExistence type="predicted"/>
<feature type="domain" description="OmpR/PhoB-type" evidence="4">
    <location>
        <begin position="10"/>
        <end position="113"/>
    </location>
</feature>
<evidence type="ECO:0000259" key="4">
    <source>
        <dbReference type="PROSITE" id="PS51755"/>
    </source>
</evidence>
<sequence length="262" mass="29381">MISHIPINKIKSVIIGDGLVFKPHKNTLKDISSGEIATLNNVAVQLLMYLLQNGKDISTRDEILLNVFQHNGARATDANLNQHISFLRKAITSTGHPAEYIVTIPRTGFRMGDVNINIQQQEEKKPLTSTASFTSVRKTKKQNRWPIAITALITGIAVLATAWLTWIPNEIAMTDASILRTIDYEQCRVHILGNALTDTITEKKALDIFKSVGINPNCSTPKELYLNTWSSNHNLVDWSFAAECGLNLGYYHCISQYRHHEE</sequence>
<evidence type="ECO:0000256" key="3">
    <source>
        <dbReference type="SAM" id="Phobius"/>
    </source>
</evidence>
<comment type="caution">
    <text evidence="5">The sequence shown here is derived from an EMBL/GenBank/DDBJ whole genome shotgun (WGS) entry which is preliminary data.</text>
</comment>
<dbReference type="AlphaFoldDB" id="A0ABD6LY89"/>
<dbReference type="Proteomes" id="UP000729009">
    <property type="component" value="Unassembled WGS sequence"/>
</dbReference>
<evidence type="ECO:0000313" key="6">
    <source>
        <dbReference type="Proteomes" id="UP000729009"/>
    </source>
</evidence>
<dbReference type="InterPro" id="IPR001867">
    <property type="entry name" value="OmpR/PhoB-type_DNA-bd"/>
</dbReference>
<keyword evidence="1 2" id="KW-0238">DNA-binding</keyword>
<feature type="DNA-binding region" description="OmpR/PhoB-type" evidence="2">
    <location>
        <begin position="10"/>
        <end position="113"/>
    </location>
</feature>
<evidence type="ECO:0000313" key="5">
    <source>
        <dbReference type="EMBL" id="NTZ49438.1"/>
    </source>
</evidence>